<evidence type="ECO:0000313" key="2">
    <source>
        <dbReference type="Proteomes" id="UP000295443"/>
    </source>
</evidence>
<reference evidence="1 2" key="1">
    <citation type="submission" date="2019-03" db="EMBL/GenBank/DDBJ databases">
        <title>Genome sequence of Thiobacillaceae bacterium LSR1, a sulfur-oxidizing bacterium isolated from freshwater sediment.</title>
        <authorList>
            <person name="Li S."/>
        </authorList>
    </citation>
    <scope>NUCLEOTIDE SEQUENCE [LARGE SCALE GENOMIC DNA]</scope>
    <source>
        <strain evidence="1 2">LSR1</strain>
    </source>
</reference>
<dbReference type="EMBL" id="SJZB01000029">
    <property type="protein sequence ID" value="TCJ15232.1"/>
    <property type="molecule type" value="Genomic_DNA"/>
</dbReference>
<name>A0A4V2NVX9_9PROT</name>
<evidence type="ECO:0000313" key="1">
    <source>
        <dbReference type="EMBL" id="TCJ15232.1"/>
    </source>
</evidence>
<gene>
    <name evidence="1" type="ORF">EZJ19_07955</name>
</gene>
<proteinExistence type="predicted"/>
<sequence length="120" mass="14082">MTTASEVQEIIYDFTQRCFIGEDIKEKFNLSKQNLLFKFLETGDLTVEQVHLMSENHQKILRELLSQYILFLQMNQHLEFPDGFLQNSGKMKLGSGLLEYICHYKWPFPQLLEQHGAINA</sequence>
<accession>A0A4V2NVX9</accession>
<dbReference type="Proteomes" id="UP000295443">
    <property type="component" value="Unassembled WGS sequence"/>
</dbReference>
<organism evidence="1 2">
    <name type="scientific">Parasulfuritortus cantonensis</name>
    <dbReference type="NCBI Taxonomy" id="2528202"/>
    <lineage>
        <taxon>Bacteria</taxon>
        <taxon>Pseudomonadati</taxon>
        <taxon>Pseudomonadota</taxon>
        <taxon>Betaproteobacteria</taxon>
        <taxon>Nitrosomonadales</taxon>
        <taxon>Thiobacillaceae</taxon>
        <taxon>Parasulfuritortus</taxon>
    </lineage>
</organism>
<dbReference type="RefSeq" id="WP_131446376.1">
    <property type="nucleotide sequence ID" value="NZ_SJZB01000029.1"/>
</dbReference>
<comment type="caution">
    <text evidence="1">The sequence shown here is derived from an EMBL/GenBank/DDBJ whole genome shotgun (WGS) entry which is preliminary data.</text>
</comment>
<dbReference type="AlphaFoldDB" id="A0A4V2NVX9"/>
<protein>
    <submittedName>
        <fullName evidence="1">Uncharacterized protein</fullName>
    </submittedName>
</protein>
<keyword evidence="2" id="KW-1185">Reference proteome</keyword>